<organism evidence="1 2">
    <name type="scientific">Capnocytophaga leadbetteri</name>
    <dbReference type="NCBI Taxonomy" id="327575"/>
    <lineage>
        <taxon>Bacteria</taxon>
        <taxon>Pseudomonadati</taxon>
        <taxon>Bacteroidota</taxon>
        <taxon>Flavobacteriia</taxon>
        <taxon>Flavobacteriales</taxon>
        <taxon>Flavobacteriaceae</taxon>
        <taxon>Capnocytophaga</taxon>
    </lineage>
</organism>
<evidence type="ECO:0000313" key="2">
    <source>
        <dbReference type="Proteomes" id="UP000243985"/>
    </source>
</evidence>
<name>A0A2T5XW74_9FLAO</name>
<reference evidence="1 2" key="1">
    <citation type="submission" date="2018-04" db="EMBL/GenBank/DDBJ databases">
        <title>Genomic Encyclopedia of Archaeal and Bacterial Type Strains, Phase II (KMG-II): from individual species to whole genera.</title>
        <authorList>
            <person name="Goeker M."/>
        </authorList>
    </citation>
    <scope>NUCLEOTIDE SEQUENCE [LARGE SCALE GENOMIC DNA]</scope>
    <source>
        <strain evidence="1 2">DSM 22902</strain>
    </source>
</reference>
<dbReference type="EMBL" id="QBKG01000003">
    <property type="protein sequence ID" value="PTX07640.1"/>
    <property type="molecule type" value="Genomic_DNA"/>
</dbReference>
<sequence length="69" mass="7842">MLSLFGGAKVVQKLVLKKYVFVNLFIKFLKAKRGVIFRSSHTRLRQLADFPSLILRSSFAVSISEVRGK</sequence>
<evidence type="ECO:0000313" key="1">
    <source>
        <dbReference type="EMBL" id="PTX07640.1"/>
    </source>
</evidence>
<comment type="caution">
    <text evidence="1">The sequence shown here is derived from an EMBL/GenBank/DDBJ whole genome shotgun (WGS) entry which is preliminary data.</text>
</comment>
<accession>A0A2T5XW74</accession>
<dbReference type="AlphaFoldDB" id="A0A2T5XW74"/>
<dbReference type="Proteomes" id="UP000243985">
    <property type="component" value="Unassembled WGS sequence"/>
</dbReference>
<protein>
    <submittedName>
        <fullName evidence="1">Uncharacterized protein</fullName>
    </submittedName>
</protein>
<proteinExistence type="predicted"/>
<gene>
    <name evidence="1" type="ORF">C8P65_1038</name>
</gene>